<dbReference type="Proteomes" id="UP000199012">
    <property type="component" value="Unassembled WGS sequence"/>
</dbReference>
<dbReference type="AlphaFoldDB" id="A0A1I0ZCA8"/>
<gene>
    <name evidence="2" type="ORF">SAMN05421867_110126</name>
</gene>
<protein>
    <recommendedName>
        <fullName evidence="1">DUF222 domain-containing protein</fullName>
    </recommendedName>
</protein>
<evidence type="ECO:0000259" key="1">
    <source>
        <dbReference type="Pfam" id="PF02720"/>
    </source>
</evidence>
<accession>A0A1I0ZCA8</accession>
<name>A0A1I0ZCA8_9CELL</name>
<dbReference type="Pfam" id="PF02720">
    <property type="entry name" value="DUF222"/>
    <property type="match status" value="1"/>
</dbReference>
<keyword evidence="3" id="KW-1185">Reference proteome</keyword>
<reference evidence="2 3" key="1">
    <citation type="submission" date="2016-10" db="EMBL/GenBank/DDBJ databases">
        <authorList>
            <person name="de Groot N.N."/>
        </authorList>
    </citation>
    <scope>NUCLEOTIDE SEQUENCE [LARGE SCALE GENOMIC DNA]</scope>
    <source>
        <strain evidence="2 3">CGMCC 4.6945</strain>
    </source>
</reference>
<dbReference type="InterPro" id="IPR003870">
    <property type="entry name" value="DUF222"/>
</dbReference>
<dbReference type="EMBL" id="FOKA01000010">
    <property type="protein sequence ID" value="SFB23274.1"/>
    <property type="molecule type" value="Genomic_DNA"/>
</dbReference>
<feature type="non-terminal residue" evidence="2">
    <location>
        <position position="188"/>
    </location>
</feature>
<organism evidence="2 3">
    <name type="scientific">Cellulomonas marina</name>
    <dbReference type="NCBI Taxonomy" id="988821"/>
    <lineage>
        <taxon>Bacteria</taxon>
        <taxon>Bacillati</taxon>
        <taxon>Actinomycetota</taxon>
        <taxon>Actinomycetes</taxon>
        <taxon>Micrococcales</taxon>
        <taxon>Cellulomonadaceae</taxon>
        <taxon>Cellulomonas</taxon>
    </lineage>
</organism>
<feature type="domain" description="DUF222" evidence="1">
    <location>
        <begin position="42"/>
        <end position="184"/>
    </location>
</feature>
<dbReference type="RefSeq" id="WP_175499531.1">
    <property type="nucleotide sequence ID" value="NZ_FOKA01000010.1"/>
</dbReference>
<proteinExistence type="predicted"/>
<sequence length="188" mass="19444">MDIDAVALAGVPGALGELEGQFEALVSAVASAEAAVRSAQAVRAVLLAAAVQVGALADEVSCHVHGRPVTAQSRDLAGRSVRAELATVLQVPEGTATGLVSDAVELVGSRPAVLSALAQGRVSYPHVLKLLEETASLPVQVRVAADAALLPGCVSWTPVQLGRRARSWVARHHPEPVAVRHRRACADR</sequence>
<evidence type="ECO:0000313" key="3">
    <source>
        <dbReference type="Proteomes" id="UP000199012"/>
    </source>
</evidence>
<evidence type="ECO:0000313" key="2">
    <source>
        <dbReference type="EMBL" id="SFB23274.1"/>
    </source>
</evidence>